<feature type="domain" description="Zinc-ribbon" evidence="1">
    <location>
        <begin position="16"/>
        <end position="38"/>
    </location>
</feature>
<dbReference type="SUPFAM" id="SSF48371">
    <property type="entry name" value="ARM repeat"/>
    <property type="match status" value="1"/>
</dbReference>
<accession>A0A0P6XG07</accession>
<dbReference type="InterPro" id="IPR016024">
    <property type="entry name" value="ARM-type_fold"/>
</dbReference>
<evidence type="ECO:0000259" key="1">
    <source>
        <dbReference type="Pfam" id="PF13240"/>
    </source>
</evidence>
<dbReference type="InterPro" id="IPR011989">
    <property type="entry name" value="ARM-like"/>
</dbReference>
<sequence length="150" mass="16963">MAFLLSSQIFLMVTFFCPNCWTSIPEETEICPHCGYELKQFGSLTYEDKLLAALHHSVPERRIMAAQILGNRGCEQALPIFLDILQSGESNYFLLRAILMAAIKINSPLRLEVLTQASHHDSLLVKKLASEMLTQLNNNQAPQKWDRNTG</sequence>
<organism evidence="2 3">
    <name type="scientific">Ornatilinea apprima</name>
    <dbReference type="NCBI Taxonomy" id="1134406"/>
    <lineage>
        <taxon>Bacteria</taxon>
        <taxon>Bacillati</taxon>
        <taxon>Chloroflexota</taxon>
        <taxon>Anaerolineae</taxon>
        <taxon>Anaerolineales</taxon>
        <taxon>Anaerolineaceae</taxon>
        <taxon>Ornatilinea</taxon>
    </lineage>
</organism>
<dbReference type="Pfam" id="PF13240">
    <property type="entry name" value="Zn_Ribbon_1"/>
    <property type="match status" value="1"/>
</dbReference>
<evidence type="ECO:0000313" key="2">
    <source>
        <dbReference type="EMBL" id="KPL69981.1"/>
    </source>
</evidence>
<dbReference type="Proteomes" id="UP000050417">
    <property type="component" value="Unassembled WGS sequence"/>
</dbReference>
<gene>
    <name evidence="2" type="ORF">ADN00_18080</name>
</gene>
<proteinExistence type="predicted"/>
<dbReference type="Gene3D" id="1.25.10.10">
    <property type="entry name" value="Leucine-rich Repeat Variant"/>
    <property type="match status" value="1"/>
</dbReference>
<reference evidence="2 3" key="1">
    <citation type="submission" date="2015-07" db="EMBL/GenBank/DDBJ databases">
        <title>Genome sequence of Ornatilinea apprima DSM 23815.</title>
        <authorList>
            <person name="Hemp J."/>
            <person name="Ward L.M."/>
            <person name="Pace L.A."/>
            <person name="Fischer W.W."/>
        </authorList>
    </citation>
    <scope>NUCLEOTIDE SEQUENCE [LARGE SCALE GENOMIC DNA]</scope>
    <source>
        <strain evidence="2 3">P3M-1</strain>
    </source>
</reference>
<dbReference type="AlphaFoldDB" id="A0A0P6XG07"/>
<dbReference type="InterPro" id="IPR026870">
    <property type="entry name" value="Zinc_ribbon_dom"/>
</dbReference>
<keyword evidence="3" id="KW-1185">Reference proteome</keyword>
<evidence type="ECO:0000313" key="3">
    <source>
        <dbReference type="Proteomes" id="UP000050417"/>
    </source>
</evidence>
<dbReference type="EMBL" id="LGCL01000045">
    <property type="protein sequence ID" value="KPL69981.1"/>
    <property type="molecule type" value="Genomic_DNA"/>
</dbReference>
<dbReference type="STRING" id="1134406.ADN00_18080"/>
<dbReference type="Pfam" id="PF13646">
    <property type="entry name" value="HEAT_2"/>
    <property type="match status" value="1"/>
</dbReference>
<name>A0A0P6XG07_9CHLR</name>
<protein>
    <recommendedName>
        <fullName evidence="1">Zinc-ribbon domain-containing protein</fullName>
    </recommendedName>
</protein>
<comment type="caution">
    <text evidence="2">The sequence shown here is derived from an EMBL/GenBank/DDBJ whole genome shotgun (WGS) entry which is preliminary data.</text>
</comment>